<dbReference type="InterPro" id="IPR036515">
    <property type="entry name" value="Transposase_17_sf"/>
</dbReference>
<keyword evidence="4" id="KW-1185">Reference proteome</keyword>
<proteinExistence type="predicted"/>
<accession>A0ABU3QBC2</accession>
<dbReference type="Pfam" id="PF01797">
    <property type="entry name" value="Y1_Tnp"/>
    <property type="match status" value="1"/>
</dbReference>
<reference evidence="3 4" key="1">
    <citation type="submission" date="2023-05" db="EMBL/GenBank/DDBJ databases">
        <authorList>
            <person name="Guo Y."/>
        </authorList>
    </citation>
    <scope>NUCLEOTIDE SEQUENCE [LARGE SCALE GENOMIC DNA]</scope>
    <source>
        <strain evidence="3 4">GR2756</strain>
    </source>
</reference>
<dbReference type="RefSeq" id="WP_315728100.1">
    <property type="nucleotide sequence ID" value="NZ_JAVUPU010000011.1"/>
</dbReference>
<evidence type="ECO:0000313" key="4">
    <source>
        <dbReference type="Proteomes" id="UP001259572"/>
    </source>
</evidence>
<evidence type="ECO:0000256" key="1">
    <source>
        <dbReference type="SAM" id="MobiDB-lite"/>
    </source>
</evidence>
<dbReference type="InterPro" id="IPR002686">
    <property type="entry name" value="Transposase_17"/>
</dbReference>
<organism evidence="3 4">
    <name type="scientific">Sphingosinicella rhizophila</name>
    <dbReference type="NCBI Taxonomy" id="3050082"/>
    <lineage>
        <taxon>Bacteria</taxon>
        <taxon>Pseudomonadati</taxon>
        <taxon>Pseudomonadota</taxon>
        <taxon>Alphaproteobacteria</taxon>
        <taxon>Sphingomonadales</taxon>
        <taxon>Sphingosinicellaceae</taxon>
        <taxon>Sphingosinicella</taxon>
    </lineage>
</organism>
<dbReference type="SMART" id="SM01321">
    <property type="entry name" value="Y1_Tnp"/>
    <property type="match status" value="1"/>
</dbReference>
<feature type="region of interest" description="Disordered" evidence="1">
    <location>
        <begin position="207"/>
        <end position="226"/>
    </location>
</feature>
<dbReference type="PANTHER" id="PTHR34322:SF2">
    <property type="entry name" value="TRANSPOSASE IS200-LIKE DOMAIN-CONTAINING PROTEIN"/>
    <property type="match status" value="1"/>
</dbReference>
<dbReference type="Proteomes" id="UP001259572">
    <property type="component" value="Unassembled WGS sequence"/>
</dbReference>
<dbReference type="SUPFAM" id="SSF143422">
    <property type="entry name" value="Transposase IS200-like"/>
    <property type="match status" value="1"/>
</dbReference>
<dbReference type="EMBL" id="JAVUPU010000011">
    <property type="protein sequence ID" value="MDT9600695.1"/>
    <property type="molecule type" value="Genomic_DNA"/>
</dbReference>
<name>A0ABU3QBC2_9SPHN</name>
<gene>
    <name evidence="3" type="ORF">RQX22_17165</name>
</gene>
<dbReference type="PANTHER" id="PTHR34322">
    <property type="entry name" value="TRANSPOSASE, Y1_TNP DOMAIN-CONTAINING"/>
    <property type="match status" value="1"/>
</dbReference>
<comment type="caution">
    <text evidence="3">The sequence shown here is derived from an EMBL/GenBank/DDBJ whole genome shotgun (WGS) entry which is preliminary data.</text>
</comment>
<protein>
    <submittedName>
        <fullName evidence="3">Transposase</fullName>
    </submittedName>
</protein>
<feature type="domain" description="Transposase IS200-like" evidence="2">
    <location>
        <begin position="9"/>
        <end position="123"/>
    </location>
</feature>
<dbReference type="Gene3D" id="3.30.70.1290">
    <property type="entry name" value="Transposase IS200-like"/>
    <property type="match status" value="1"/>
</dbReference>
<evidence type="ECO:0000259" key="2">
    <source>
        <dbReference type="SMART" id="SM01321"/>
    </source>
</evidence>
<sequence>MARIARIVVPNVPHHVTQRGNRRQDVFFGEEDYAAYKGLVAEACAREGVRCLAWCLMPNHVHLILVPPAPDALRGALAEAHRRYARRINLANDWTGYLFQGRFASYPMDDAHLMIAIRYVELNPVRAGLTKSAEAWPWSSARAHVGGKPDGLTDLAALAGVHRNWRTMLRQGLEAGDVPDEAAAAIELHQRTGRPWGDAAFLAGLEGETGRALGPGRRGRPRRENN</sequence>
<evidence type="ECO:0000313" key="3">
    <source>
        <dbReference type="EMBL" id="MDT9600695.1"/>
    </source>
</evidence>
<feature type="compositionally biased region" description="Basic residues" evidence="1">
    <location>
        <begin position="217"/>
        <end position="226"/>
    </location>
</feature>